<dbReference type="EMBL" id="ML210985">
    <property type="protein sequence ID" value="TFK93249.1"/>
    <property type="molecule type" value="Genomic_DNA"/>
</dbReference>
<name>A0A5C3PWY2_9APHY</name>
<dbReference type="AlphaFoldDB" id="A0A5C3PWY2"/>
<evidence type="ECO:0000313" key="1">
    <source>
        <dbReference type="EMBL" id="TFK93249.1"/>
    </source>
</evidence>
<sequence>MPDLQFAPGTGAFAVMRMNPVAMVRHLGDHEATRAANDLSPNCKSYIAFVDLDSVLPFPGKPWYGFTVYLVGPCLPPHNCDFMTSEMCIPIFPNASHPEGREPVRPQPVFPFDNCYIWSGLSMKIRVCSGPDGFDWEHTILLRAEEHVKWKHYKSEDILRRICAQRALASQSGGSPHVAQTLQVDESADDTGSMYANSYSSYSSYASEYAGSEPVNETGLFSYAAENFELQPLFQLRGDLESAYLKQDDIPNPMHLLEECDAITRIIQEARVREPSLPLLTVPNPVSDAARPGSEDGASIRSWLSKIKPLRFHTPKVRKVRRQLRNLLRLPLPYIPVWP</sequence>
<gene>
    <name evidence="1" type="ORF">K466DRAFT_594580</name>
</gene>
<dbReference type="STRING" id="1314778.A0A5C3PWY2"/>
<reference evidence="1 2" key="1">
    <citation type="journal article" date="2019" name="Nat. Ecol. Evol.">
        <title>Megaphylogeny resolves global patterns of mushroom evolution.</title>
        <authorList>
            <person name="Varga T."/>
            <person name="Krizsan K."/>
            <person name="Foldi C."/>
            <person name="Dima B."/>
            <person name="Sanchez-Garcia M."/>
            <person name="Sanchez-Ramirez S."/>
            <person name="Szollosi G.J."/>
            <person name="Szarkandi J.G."/>
            <person name="Papp V."/>
            <person name="Albert L."/>
            <person name="Andreopoulos W."/>
            <person name="Angelini C."/>
            <person name="Antonin V."/>
            <person name="Barry K.W."/>
            <person name="Bougher N.L."/>
            <person name="Buchanan P."/>
            <person name="Buyck B."/>
            <person name="Bense V."/>
            <person name="Catcheside P."/>
            <person name="Chovatia M."/>
            <person name="Cooper J."/>
            <person name="Damon W."/>
            <person name="Desjardin D."/>
            <person name="Finy P."/>
            <person name="Geml J."/>
            <person name="Haridas S."/>
            <person name="Hughes K."/>
            <person name="Justo A."/>
            <person name="Karasinski D."/>
            <person name="Kautmanova I."/>
            <person name="Kiss B."/>
            <person name="Kocsube S."/>
            <person name="Kotiranta H."/>
            <person name="LaButti K.M."/>
            <person name="Lechner B.E."/>
            <person name="Liimatainen K."/>
            <person name="Lipzen A."/>
            <person name="Lukacs Z."/>
            <person name="Mihaltcheva S."/>
            <person name="Morgado L.N."/>
            <person name="Niskanen T."/>
            <person name="Noordeloos M.E."/>
            <person name="Ohm R.A."/>
            <person name="Ortiz-Santana B."/>
            <person name="Ovrebo C."/>
            <person name="Racz N."/>
            <person name="Riley R."/>
            <person name="Savchenko A."/>
            <person name="Shiryaev A."/>
            <person name="Soop K."/>
            <person name="Spirin V."/>
            <person name="Szebenyi C."/>
            <person name="Tomsovsky M."/>
            <person name="Tulloss R.E."/>
            <person name="Uehling J."/>
            <person name="Grigoriev I.V."/>
            <person name="Vagvolgyi C."/>
            <person name="Papp T."/>
            <person name="Martin F.M."/>
            <person name="Miettinen O."/>
            <person name="Hibbett D.S."/>
            <person name="Nagy L.G."/>
        </authorList>
    </citation>
    <scope>NUCLEOTIDE SEQUENCE [LARGE SCALE GENOMIC DNA]</scope>
    <source>
        <strain evidence="1 2">HHB13444</strain>
    </source>
</reference>
<dbReference type="Proteomes" id="UP000308197">
    <property type="component" value="Unassembled WGS sequence"/>
</dbReference>
<dbReference type="InParanoid" id="A0A5C3PWY2"/>
<protein>
    <submittedName>
        <fullName evidence="1">Uncharacterized protein</fullName>
    </submittedName>
</protein>
<proteinExistence type="predicted"/>
<organism evidence="1 2">
    <name type="scientific">Polyporus arcularius HHB13444</name>
    <dbReference type="NCBI Taxonomy" id="1314778"/>
    <lineage>
        <taxon>Eukaryota</taxon>
        <taxon>Fungi</taxon>
        <taxon>Dikarya</taxon>
        <taxon>Basidiomycota</taxon>
        <taxon>Agaricomycotina</taxon>
        <taxon>Agaricomycetes</taxon>
        <taxon>Polyporales</taxon>
        <taxon>Polyporaceae</taxon>
        <taxon>Polyporus</taxon>
    </lineage>
</organism>
<keyword evidence="2" id="KW-1185">Reference proteome</keyword>
<accession>A0A5C3PWY2</accession>
<evidence type="ECO:0000313" key="2">
    <source>
        <dbReference type="Proteomes" id="UP000308197"/>
    </source>
</evidence>